<comment type="caution">
    <text evidence="1">The sequence shown here is derived from an EMBL/GenBank/DDBJ whole genome shotgun (WGS) entry which is preliminary data.</text>
</comment>
<protein>
    <recommendedName>
        <fullName evidence="3">F-box domain-containing protein</fullName>
    </recommendedName>
</protein>
<evidence type="ECO:0008006" key="3">
    <source>
        <dbReference type="Google" id="ProtNLM"/>
    </source>
</evidence>
<reference evidence="1 2" key="1">
    <citation type="journal article" date="2023" name="Res Sq">
        <title>Genomic and morphological characterization of Knufia obscura isolated from the Mars 2020 spacecraft assembly facility.</title>
        <authorList>
            <person name="Chander A.M."/>
            <person name="Teixeira M.M."/>
            <person name="Singh N.K."/>
            <person name="Williams M.P."/>
            <person name="Parker C.W."/>
            <person name="Leo P."/>
            <person name="Stajich J.E."/>
            <person name="Torok T."/>
            <person name="Tighe S."/>
            <person name="Mason C.E."/>
            <person name="Venkateswaran K."/>
        </authorList>
    </citation>
    <scope>NUCLEOTIDE SEQUENCE [LARGE SCALE GENOMIC DNA]</scope>
    <source>
        <strain evidence="1 2">CCFEE 5817</strain>
    </source>
</reference>
<proteinExistence type="predicted"/>
<dbReference type="GeneID" id="90000526"/>
<evidence type="ECO:0000313" key="1">
    <source>
        <dbReference type="EMBL" id="KAK5940660.1"/>
    </source>
</evidence>
<evidence type="ECO:0000313" key="2">
    <source>
        <dbReference type="Proteomes" id="UP001334248"/>
    </source>
</evidence>
<name>A0ABR0RJ55_9EURO</name>
<organism evidence="1 2">
    <name type="scientific">Knufia obscura</name>
    <dbReference type="NCBI Taxonomy" id="1635080"/>
    <lineage>
        <taxon>Eukaryota</taxon>
        <taxon>Fungi</taxon>
        <taxon>Dikarya</taxon>
        <taxon>Ascomycota</taxon>
        <taxon>Pezizomycotina</taxon>
        <taxon>Eurotiomycetes</taxon>
        <taxon>Chaetothyriomycetidae</taxon>
        <taxon>Chaetothyriales</taxon>
        <taxon>Trichomeriaceae</taxon>
        <taxon>Knufia</taxon>
    </lineage>
</organism>
<sequence length="269" mass="30417">MASTNEQPFRFLSLPVELQRNVFTKLYEEPWFIRALRSDRVSSYGELEYGSNLPRSPLFVSRHFYCEAVSAIEACRFGTFIDSDCSSLDLTQGHWFDDQITTVQTRTLVKLAAAGRLRHKFHNLEKVEIRSRMGFDLGPRTLPAIKAFELPAILRGEANAMIAAETRAELSERTTAYSNGPRSDLSGVVVSAQVYVTMDGLTRSKEMLDWQLCFEVSISDEGEQVDRMWIASVHGDIRIETDKARHVLSLLQESISDGIDYLKSRATVP</sequence>
<accession>A0ABR0RJ55</accession>
<keyword evidence="2" id="KW-1185">Reference proteome</keyword>
<dbReference type="EMBL" id="JAVHJV010000008">
    <property type="protein sequence ID" value="KAK5940660.1"/>
    <property type="molecule type" value="Genomic_DNA"/>
</dbReference>
<dbReference type="RefSeq" id="XP_064728750.1">
    <property type="nucleotide sequence ID" value="XM_064875485.1"/>
</dbReference>
<gene>
    <name evidence="1" type="ORF">PMZ80_007077</name>
</gene>
<dbReference type="Proteomes" id="UP001334248">
    <property type="component" value="Unassembled WGS sequence"/>
</dbReference>